<keyword evidence="2" id="KW-0411">Iron-sulfur</keyword>
<dbReference type="Pfam" id="PF02906">
    <property type="entry name" value="Fe_hyd_lg_C"/>
    <property type="match status" value="1"/>
</dbReference>
<dbReference type="InParanoid" id="I3EIA7"/>
<comment type="similarity">
    <text evidence="1">Belongs to the NARF family.</text>
</comment>
<keyword evidence="5" id="KW-1185">Reference proteome</keyword>
<organism evidence="4 5">
    <name type="scientific">Nematocida parisii (strain ERTm3)</name>
    <name type="common">Nematode killer fungus</name>
    <dbReference type="NCBI Taxonomy" id="935791"/>
    <lineage>
        <taxon>Eukaryota</taxon>
        <taxon>Fungi</taxon>
        <taxon>Fungi incertae sedis</taxon>
        <taxon>Microsporidia</taxon>
        <taxon>Nematocida</taxon>
    </lineage>
</organism>
<accession>I3EIA7</accession>
<protein>
    <recommendedName>
        <fullName evidence="3">Iron hydrogenase large subunit C-terminal domain-containing protein</fullName>
    </recommendedName>
</protein>
<dbReference type="STRING" id="935791.I3EIA7"/>
<dbReference type="Gene3D" id="3.40.950.10">
    <property type="entry name" value="Fe-only Hydrogenase (Larger Subunit), Chain L, domain 3"/>
    <property type="match status" value="1"/>
</dbReference>
<evidence type="ECO:0000313" key="4">
    <source>
        <dbReference type="EMBL" id="EIJ88954.1"/>
    </source>
</evidence>
<evidence type="ECO:0000313" key="5">
    <source>
        <dbReference type="Proteomes" id="UP000002872"/>
    </source>
</evidence>
<keyword evidence="2" id="KW-0408">Iron</keyword>
<sequence>MCDRPITSEKFSLTDCLSCAGCVSITEDTEDYKDTIELIKKGGVNIIITPQAKMSLYTVYNKTSKRTFREFEYSLIKVLSSNNNKVIDSSIGTKLLLKQEIDLLKSKNTLISTICPGTVLYVYNTLDGIDANLSNNLSPVELSAKYINAYNNNVNISIVMCKDKRVEAKNNSCIKYCITAKEIYSYFLNTTELFQQNTPLDTNSNETSENFKYSEFEYKHSISRILNGSTSGGIFEGVTEYLSSQSGHNTQIIKKNPKHIELLPGEKKTLQLFGSSRIISFITKIKKERALLSEYAYIEMNMCLGGCLFGPSQSAIPDSQLYTELIQDRFSQESIEINTLETRPIRRFFKYKKPKDKKNYLVEW</sequence>
<dbReference type="Proteomes" id="UP000002872">
    <property type="component" value="Unassembled WGS sequence"/>
</dbReference>
<gene>
    <name evidence="4" type="ORF">NEQG_00773</name>
</gene>
<dbReference type="PANTHER" id="PTHR11615">
    <property type="entry name" value="NITRATE, FORMATE, IRON DEHYDROGENASE"/>
    <property type="match status" value="1"/>
</dbReference>
<dbReference type="InterPro" id="IPR050340">
    <property type="entry name" value="Cytosolic_Fe-S_CAF"/>
</dbReference>
<dbReference type="VEuPathDB" id="MicrosporidiaDB:NEQG_00773"/>
<evidence type="ECO:0000256" key="1">
    <source>
        <dbReference type="ARBA" id="ARBA00006596"/>
    </source>
</evidence>
<feature type="domain" description="Iron hydrogenase large subunit C-terminal" evidence="3">
    <location>
        <begin position="46"/>
        <end position="311"/>
    </location>
</feature>
<dbReference type="Gene3D" id="3.40.50.1780">
    <property type="match status" value="1"/>
</dbReference>
<dbReference type="GO" id="GO:0051539">
    <property type="term" value="F:4 iron, 4 sulfur cluster binding"/>
    <property type="evidence" value="ECO:0007669"/>
    <property type="project" value="UniProtKB-KW"/>
</dbReference>
<dbReference type="InterPro" id="IPR004108">
    <property type="entry name" value="Fe_hydrogenase_lsu_C"/>
</dbReference>
<reference evidence="4" key="1">
    <citation type="submission" date="2011-01" db="EMBL/GenBank/DDBJ databases">
        <title>The Genome Sequence of Nematocida parisii strain ERTm3.</title>
        <authorList>
            <consortium name="The Broad Institute Genome Sequencing Platform"/>
            <consortium name="The Broad Institute Genome Sequencing Center for Infectious Disease"/>
            <person name="Cuomo C."/>
            <person name="Troemel E."/>
            <person name="Young S.K."/>
            <person name="Zeng Q."/>
            <person name="Gargeya S."/>
            <person name="Fitzgerald M."/>
            <person name="Haas B."/>
            <person name="Abouelleil A."/>
            <person name="Alvarado L."/>
            <person name="Arachchi H.M."/>
            <person name="Berlin A."/>
            <person name="Chapman S.B."/>
            <person name="Gearin G."/>
            <person name="Goldberg J."/>
            <person name="Griggs A."/>
            <person name="Gujja S."/>
            <person name="Hansen M."/>
            <person name="Heiman D."/>
            <person name="Howarth C."/>
            <person name="Larimer J."/>
            <person name="Lui A."/>
            <person name="MacDonald P.J.P."/>
            <person name="McCowen C."/>
            <person name="Montmayeur A."/>
            <person name="Murphy C."/>
            <person name="Neiman D."/>
            <person name="Pearson M."/>
            <person name="Priest M."/>
            <person name="Roberts A."/>
            <person name="Saif S."/>
            <person name="Shea T."/>
            <person name="Sisk P."/>
            <person name="Stolte C."/>
            <person name="Sykes S."/>
            <person name="Wortman J."/>
            <person name="Nusbaum C."/>
            <person name="Birren B."/>
        </authorList>
    </citation>
    <scope>NUCLEOTIDE SEQUENCE</scope>
    <source>
        <strain evidence="4">ERTm3</strain>
    </source>
</reference>
<dbReference type="OrthoDB" id="10253113at2759"/>
<evidence type="ECO:0000256" key="2">
    <source>
        <dbReference type="ARBA" id="ARBA00022485"/>
    </source>
</evidence>
<evidence type="ECO:0000259" key="3">
    <source>
        <dbReference type="Pfam" id="PF02906"/>
    </source>
</evidence>
<proteinExistence type="inferred from homology"/>
<dbReference type="InterPro" id="IPR009016">
    <property type="entry name" value="Fe_hydrogenase"/>
</dbReference>
<dbReference type="SUPFAM" id="SSF53920">
    <property type="entry name" value="Fe-only hydrogenase"/>
    <property type="match status" value="1"/>
</dbReference>
<dbReference type="EMBL" id="GL870877">
    <property type="protein sequence ID" value="EIJ88954.1"/>
    <property type="molecule type" value="Genomic_DNA"/>
</dbReference>
<dbReference type="OMA" id="TFREFEY"/>
<keyword evidence="2" id="KW-0479">Metal-binding</keyword>
<keyword evidence="2" id="KW-0004">4Fe-4S</keyword>
<dbReference type="HOGENOM" id="CLU_760946_0_0_1"/>
<dbReference type="AlphaFoldDB" id="I3EIA7"/>
<name>I3EIA7_NEMP3</name>